<keyword evidence="3" id="KW-0731">Sigma factor</keyword>
<gene>
    <name evidence="5" type="ORF">RM538_05210</name>
</gene>
<organism evidence="5 6">
    <name type="scientific">Patiriisocius hiemis</name>
    <dbReference type="NCBI Taxonomy" id="3075604"/>
    <lineage>
        <taxon>Bacteria</taxon>
        <taxon>Pseudomonadati</taxon>
        <taxon>Bacteroidota</taxon>
        <taxon>Flavobacteriia</taxon>
        <taxon>Flavobacteriales</taxon>
        <taxon>Flavobacteriaceae</taxon>
        <taxon>Patiriisocius</taxon>
    </lineage>
</organism>
<dbReference type="Proteomes" id="UP001254488">
    <property type="component" value="Unassembled WGS sequence"/>
</dbReference>
<dbReference type="Gene3D" id="1.10.1740.10">
    <property type="match status" value="1"/>
</dbReference>
<dbReference type="SUPFAM" id="SSF88946">
    <property type="entry name" value="Sigma2 domain of RNA polymerase sigma factors"/>
    <property type="match status" value="1"/>
</dbReference>
<dbReference type="InterPro" id="IPR039425">
    <property type="entry name" value="RNA_pol_sigma-70-like"/>
</dbReference>
<accession>A0ABU2YCA7</accession>
<keyword evidence="6" id="KW-1185">Reference proteome</keyword>
<dbReference type="RefSeq" id="WP_311332346.1">
    <property type="nucleotide sequence ID" value="NZ_JAVRHZ010000002.1"/>
</dbReference>
<evidence type="ECO:0000256" key="1">
    <source>
        <dbReference type="ARBA" id="ARBA00010641"/>
    </source>
</evidence>
<dbReference type="SUPFAM" id="SSF88659">
    <property type="entry name" value="Sigma3 and sigma4 domains of RNA polymerase sigma factors"/>
    <property type="match status" value="1"/>
</dbReference>
<dbReference type="EMBL" id="JAVRHZ010000002">
    <property type="protein sequence ID" value="MDT0555392.1"/>
    <property type="molecule type" value="Genomic_DNA"/>
</dbReference>
<evidence type="ECO:0000256" key="4">
    <source>
        <dbReference type="ARBA" id="ARBA00023163"/>
    </source>
</evidence>
<evidence type="ECO:0000313" key="5">
    <source>
        <dbReference type="EMBL" id="MDT0555392.1"/>
    </source>
</evidence>
<dbReference type="PANTHER" id="PTHR43133">
    <property type="entry name" value="RNA POLYMERASE ECF-TYPE SIGMA FACTO"/>
    <property type="match status" value="1"/>
</dbReference>
<reference evidence="5 6" key="1">
    <citation type="submission" date="2023-09" db="EMBL/GenBank/DDBJ databases">
        <authorList>
            <person name="Rey-Velasco X."/>
        </authorList>
    </citation>
    <scope>NUCLEOTIDE SEQUENCE [LARGE SCALE GENOMIC DNA]</scope>
    <source>
        <strain evidence="5 6">W242</strain>
    </source>
</reference>
<dbReference type="InterPro" id="IPR036388">
    <property type="entry name" value="WH-like_DNA-bd_sf"/>
</dbReference>
<name>A0ABU2YCA7_9FLAO</name>
<keyword evidence="2" id="KW-0805">Transcription regulation</keyword>
<dbReference type="NCBIfam" id="TIGR02937">
    <property type="entry name" value="sigma70-ECF"/>
    <property type="match status" value="1"/>
</dbReference>
<protein>
    <submittedName>
        <fullName evidence="5">Sigma-70 family RNA polymerase sigma factor</fullName>
    </submittedName>
</protein>
<dbReference type="InterPro" id="IPR014284">
    <property type="entry name" value="RNA_pol_sigma-70_dom"/>
</dbReference>
<dbReference type="InterPro" id="IPR013325">
    <property type="entry name" value="RNA_pol_sigma_r2"/>
</dbReference>
<comment type="similarity">
    <text evidence="1">Belongs to the sigma-70 factor family. ECF subfamily.</text>
</comment>
<keyword evidence="4" id="KW-0804">Transcription</keyword>
<dbReference type="PANTHER" id="PTHR43133:SF46">
    <property type="entry name" value="RNA POLYMERASE SIGMA-70 FACTOR ECF SUBFAMILY"/>
    <property type="match status" value="1"/>
</dbReference>
<evidence type="ECO:0000256" key="3">
    <source>
        <dbReference type="ARBA" id="ARBA00023082"/>
    </source>
</evidence>
<comment type="caution">
    <text evidence="5">The sequence shown here is derived from an EMBL/GenBank/DDBJ whole genome shotgun (WGS) entry which is preliminary data.</text>
</comment>
<evidence type="ECO:0000256" key="2">
    <source>
        <dbReference type="ARBA" id="ARBA00023015"/>
    </source>
</evidence>
<sequence length="179" mass="21218">MENTEATLQERLRADDKKALEEVYIAHKEVFLSYASSFNVDRDVLLDIYQDSVIALFQNFVRKQTVLEKSTVKTYLFGIAKNKLYTYLKAQKRLIVTNNSFETFEEIKSEEQELTREQRLLAKYFDEISTSCQHILKLFYYRSLSIKEIVSMTQYKDENTVKSHKSRCLKRLTELIKNN</sequence>
<dbReference type="InterPro" id="IPR013324">
    <property type="entry name" value="RNA_pol_sigma_r3/r4-like"/>
</dbReference>
<proteinExistence type="inferred from homology"/>
<evidence type="ECO:0000313" key="6">
    <source>
        <dbReference type="Proteomes" id="UP001254488"/>
    </source>
</evidence>
<dbReference type="Gene3D" id="1.10.10.10">
    <property type="entry name" value="Winged helix-like DNA-binding domain superfamily/Winged helix DNA-binding domain"/>
    <property type="match status" value="1"/>
</dbReference>